<dbReference type="STRING" id="106370.Francci3_3810"/>
<dbReference type="SUPFAM" id="SSF52540">
    <property type="entry name" value="P-loop containing nucleoside triphosphate hydrolases"/>
    <property type="match status" value="1"/>
</dbReference>
<protein>
    <submittedName>
        <fullName evidence="5">Cobyrinic acid a,c-diamide synthase</fullName>
    </submittedName>
</protein>
<evidence type="ECO:0000256" key="2">
    <source>
        <dbReference type="ARBA" id="ARBA00059092"/>
    </source>
</evidence>
<dbReference type="Pfam" id="PF13614">
    <property type="entry name" value="AAA_31"/>
    <property type="match status" value="1"/>
</dbReference>
<evidence type="ECO:0000259" key="4">
    <source>
        <dbReference type="Pfam" id="PF13614"/>
    </source>
</evidence>
<proteinExistence type="inferred from homology"/>
<dbReference type="Proteomes" id="UP000001937">
    <property type="component" value="Chromosome"/>
</dbReference>
<dbReference type="CDD" id="cd02042">
    <property type="entry name" value="ParAB_family"/>
    <property type="match status" value="1"/>
</dbReference>
<evidence type="ECO:0000256" key="1">
    <source>
        <dbReference type="ARBA" id="ARBA00006976"/>
    </source>
</evidence>
<dbReference type="RefSeq" id="WP_011438184.1">
    <property type="nucleotide sequence ID" value="NC_007777.1"/>
</dbReference>
<dbReference type="PANTHER" id="PTHR13696">
    <property type="entry name" value="P-LOOP CONTAINING NUCLEOSIDE TRIPHOSPHATE HYDROLASE"/>
    <property type="match status" value="1"/>
</dbReference>
<dbReference type="HOGENOM" id="CLU_037612_1_2_11"/>
<comment type="function">
    <text evidence="2">May play a role in septum formation.</text>
</comment>
<dbReference type="InterPro" id="IPR025669">
    <property type="entry name" value="AAA_dom"/>
</dbReference>
<dbReference type="InterPro" id="IPR050678">
    <property type="entry name" value="DNA_Partitioning_ATPase"/>
</dbReference>
<dbReference type="Gene3D" id="3.40.50.300">
    <property type="entry name" value="P-loop containing nucleotide triphosphate hydrolases"/>
    <property type="match status" value="1"/>
</dbReference>
<accession>Q2J6D2</accession>
<evidence type="ECO:0000256" key="3">
    <source>
        <dbReference type="SAM" id="MobiDB-lite"/>
    </source>
</evidence>
<feature type="domain" description="AAA" evidence="4">
    <location>
        <begin position="3"/>
        <end position="176"/>
    </location>
</feature>
<dbReference type="PhylomeDB" id="Q2J6D2"/>
<dbReference type="eggNOG" id="COG1192">
    <property type="taxonomic scope" value="Bacteria"/>
</dbReference>
<feature type="region of interest" description="Disordered" evidence="3">
    <location>
        <begin position="279"/>
        <end position="326"/>
    </location>
</feature>
<comment type="similarity">
    <text evidence="1">Belongs to the ParA family.</text>
</comment>
<reference evidence="5 6" key="1">
    <citation type="journal article" date="2007" name="Genome Res.">
        <title>Genome characteristics of facultatively symbiotic Frankia sp. strains reflect host range and host plant biogeography.</title>
        <authorList>
            <person name="Normand P."/>
            <person name="Lapierre P."/>
            <person name="Tisa L.S."/>
            <person name="Gogarten J.P."/>
            <person name="Alloisio N."/>
            <person name="Bagnarol E."/>
            <person name="Bassi C.A."/>
            <person name="Berry A.M."/>
            <person name="Bickhart D.M."/>
            <person name="Choisne N."/>
            <person name="Couloux A."/>
            <person name="Cournoyer B."/>
            <person name="Cruveiller S."/>
            <person name="Daubin V."/>
            <person name="Demange N."/>
            <person name="Francino M.P."/>
            <person name="Goltsman E."/>
            <person name="Huang Y."/>
            <person name="Kopp O.R."/>
            <person name="Labarre L."/>
            <person name="Lapidus A."/>
            <person name="Lavire C."/>
            <person name="Marechal J."/>
            <person name="Martinez M."/>
            <person name="Mastronunzio J.E."/>
            <person name="Mullin B.C."/>
            <person name="Niemann J."/>
            <person name="Pujic P."/>
            <person name="Rawnsley T."/>
            <person name="Rouy Z."/>
            <person name="Schenowitz C."/>
            <person name="Sellstedt A."/>
            <person name="Tavares F."/>
            <person name="Tomkins J.P."/>
            <person name="Vallenet D."/>
            <person name="Valverde C."/>
            <person name="Wall L.G."/>
            <person name="Wang Y."/>
            <person name="Medigue C."/>
            <person name="Benson D.R."/>
        </authorList>
    </citation>
    <scope>NUCLEOTIDE SEQUENCE [LARGE SCALE GENOMIC DNA]</scope>
    <source>
        <strain evidence="6">DSM 45818 / CECT 9043 / CcI3</strain>
    </source>
</reference>
<dbReference type="PANTHER" id="PTHR13696:SF99">
    <property type="entry name" value="COBYRINIC ACID AC-DIAMIDE SYNTHASE"/>
    <property type="match status" value="1"/>
</dbReference>
<organism evidence="5 6">
    <name type="scientific">Frankia casuarinae (strain DSM 45818 / CECT 9043 / HFP020203 / CcI3)</name>
    <dbReference type="NCBI Taxonomy" id="106370"/>
    <lineage>
        <taxon>Bacteria</taxon>
        <taxon>Bacillati</taxon>
        <taxon>Actinomycetota</taxon>
        <taxon>Actinomycetes</taxon>
        <taxon>Frankiales</taxon>
        <taxon>Frankiaceae</taxon>
        <taxon>Frankia</taxon>
    </lineage>
</organism>
<dbReference type="EMBL" id="CP000249">
    <property type="protein sequence ID" value="ABD13160.1"/>
    <property type="molecule type" value="Genomic_DNA"/>
</dbReference>
<evidence type="ECO:0000313" key="6">
    <source>
        <dbReference type="Proteomes" id="UP000001937"/>
    </source>
</evidence>
<dbReference type="FunFam" id="3.40.50.300:FF:000285">
    <property type="entry name" value="Sporulation initiation inhibitor Soj"/>
    <property type="match status" value="1"/>
</dbReference>
<sequence length="326" mass="33761">MARVLAVANQKGGVAKTTSVSSLGAALCELDRRVLLVDLDPQACLTFSLGLDPDALELSVHDVLLGRLSAGIIITRTPDGTDLLPATIELAGCEAVLLSRTGREHALRLALAEIVDEYDFILIDCPPSLGVLTINGLTAADEVIVPLQCETLSHRGVGQLLDTVHDVQRLTNPGLRVRGVLPTLFDGRTAHCRAVLADVSARYDIAVLAPPVARSVRFAEAPGTGRSILTTARRSKGAEAYRSHARAIAGVAGVGTAAGIAGIAGIADPAGTAVGQAAETVDGPGATSPGRRQRPREGDGQPAGMRDHSRPPVQVGEPTCTGEVRV</sequence>
<evidence type="ECO:0000313" key="5">
    <source>
        <dbReference type="EMBL" id="ABD13160.1"/>
    </source>
</evidence>
<dbReference type="KEGG" id="fra:Francci3_3810"/>
<feature type="compositionally biased region" description="Basic and acidic residues" evidence="3">
    <location>
        <begin position="295"/>
        <end position="310"/>
    </location>
</feature>
<gene>
    <name evidence="5" type="ordered locus">Francci3_3810</name>
</gene>
<keyword evidence="6" id="KW-1185">Reference proteome</keyword>
<dbReference type="InterPro" id="IPR027417">
    <property type="entry name" value="P-loop_NTPase"/>
</dbReference>
<name>Q2J6D2_FRACC</name>
<dbReference type="AlphaFoldDB" id="Q2J6D2"/>